<organism evidence="1 2">
    <name type="scientific">Clostridium neonatale</name>
    <dbReference type="NCBI Taxonomy" id="137838"/>
    <lineage>
        <taxon>Bacteria</taxon>
        <taxon>Bacillati</taxon>
        <taxon>Bacillota</taxon>
        <taxon>Clostridia</taxon>
        <taxon>Eubacteriales</taxon>
        <taxon>Clostridiaceae</taxon>
        <taxon>Clostridium</taxon>
    </lineage>
</organism>
<accession>A0AAD1YI35</accession>
<reference evidence="1" key="1">
    <citation type="submission" date="2022-10" db="EMBL/GenBank/DDBJ databases">
        <authorList>
            <person name="Aires J."/>
            <person name="Mesa V."/>
        </authorList>
    </citation>
    <scope>NUCLEOTIDE SEQUENCE</scope>
    <source>
        <strain evidence="1">Clostridium neonatale JD116</strain>
    </source>
</reference>
<sequence>MGLLQFSDLVIDDNMGYKEREFMDIMKVNNNEFQILKLLKIMQMKELYF</sequence>
<gene>
    <name evidence="1" type="ORF">CNEO2_550026</name>
</gene>
<dbReference type="Proteomes" id="UP001189143">
    <property type="component" value="Unassembled WGS sequence"/>
</dbReference>
<protein>
    <submittedName>
        <fullName evidence="1">Uncharacterized protein</fullName>
    </submittedName>
</protein>
<dbReference type="EMBL" id="CAMTCP010000254">
    <property type="protein sequence ID" value="CAI3655814.1"/>
    <property type="molecule type" value="Genomic_DNA"/>
</dbReference>
<name>A0AAD1YI35_9CLOT</name>
<comment type="caution">
    <text evidence="1">The sequence shown here is derived from an EMBL/GenBank/DDBJ whole genome shotgun (WGS) entry which is preliminary data.</text>
</comment>
<evidence type="ECO:0000313" key="1">
    <source>
        <dbReference type="EMBL" id="CAI3655814.1"/>
    </source>
</evidence>
<proteinExistence type="predicted"/>
<evidence type="ECO:0000313" key="2">
    <source>
        <dbReference type="Proteomes" id="UP001189143"/>
    </source>
</evidence>
<dbReference type="AlphaFoldDB" id="A0AAD1YI35"/>